<gene>
    <name evidence="2" type="ORF">LCGC14_2186760</name>
</gene>
<evidence type="ECO:0000256" key="1">
    <source>
        <dbReference type="SAM" id="Phobius"/>
    </source>
</evidence>
<feature type="transmembrane region" description="Helical" evidence="1">
    <location>
        <begin position="355"/>
        <end position="377"/>
    </location>
</feature>
<feature type="transmembrane region" description="Helical" evidence="1">
    <location>
        <begin position="389"/>
        <end position="407"/>
    </location>
</feature>
<comment type="caution">
    <text evidence="2">The sequence shown here is derived from an EMBL/GenBank/DDBJ whole genome shotgun (WGS) entry which is preliminary data.</text>
</comment>
<protein>
    <submittedName>
        <fullName evidence="2">Uncharacterized protein</fullName>
    </submittedName>
</protein>
<evidence type="ECO:0000313" key="2">
    <source>
        <dbReference type="EMBL" id="KKL62283.1"/>
    </source>
</evidence>
<name>A0A0F9DKR9_9ZZZZ</name>
<organism evidence="2">
    <name type="scientific">marine sediment metagenome</name>
    <dbReference type="NCBI Taxonomy" id="412755"/>
    <lineage>
        <taxon>unclassified sequences</taxon>
        <taxon>metagenomes</taxon>
        <taxon>ecological metagenomes</taxon>
    </lineage>
</organism>
<feature type="transmembrane region" description="Helical" evidence="1">
    <location>
        <begin position="419"/>
        <end position="436"/>
    </location>
</feature>
<dbReference type="AlphaFoldDB" id="A0A0F9DKR9"/>
<reference evidence="2" key="1">
    <citation type="journal article" date="2015" name="Nature">
        <title>Complex archaea that bridge the gap between prokaryotes and eukaryotes.</title>
        <authorList>
            <person name="Spang A."/>
            <person name="Saw J.H."/>
            <person name="Jorgensen S.L."/>
            <person name="Zaremba-Niedzwiedzka K."/>
            <person name="Martijn J."/>
            <person name="Lind A.E."/>
            <person name="van Eijk R."/>
            <person name="Schleper C."/>
            <person name="Guy L."/>
            <person name="Ettema T.J."/>
        </authorList>
    </citation>
    <scope>NUCLEOTIDE SEQUENCE</scope>
</reference>
<dbReference type="EMBL" id="LAZR01028539">
    <property type="protein sequence ID" value="KKL62283.1"/>
    <property type="molecule type" value="Genomic_DNA"/>
</dbReference>
<keyword evidence="1" id="KW-0812">Transmembrane</keyword>
<keyword evidence="1" id="KW-0472">Membrane</keyword>
<proteinExistence type="predicted"/>
<sequence>MIHLHPQYSFGVTTNLTEKFQDIENINLLNCTVGNASSYLHINFLDETDQSDLNATVSNSIWSFWIDDESASKEFLFSQVVEAASYDFCFEPSTVTYNVDVEFPYAASTYPQRVFNSDNLVLPNTSTNKTLFLLSDDDGFFTTYAAINSFSGVPISGVEVTVQKDILGIPETVSQGFTDDTGLIILWLDPEDLHSFIFQKTGFQLNQFTIRPASSSTYNIAMVPTDTGGAGNGTQVVKQLVHSITPSLLTLEPQTNYLFTFSVNRTVDVVDSFNMVLFDNNSVAFFNQTITNANGTISTTINTTLNTSIRGDYIIIFGNETLELTRTWTVVNITTGDFSLKAWLEFSETLAFNSLWWNLFRWVLMMSLMLAVFYGFYHLDPFDSSIGSIIASIIVVWLVGTFGLLSINTPLGDSIDKIIIPSLFSLVMIAFLIWRYKSQ</sequence>
<keyword evidence="1" id="KW-1133">Transmembrane helix</keyword>
<accession>A0A0F9DKR9</accession>